<feature type="chain" id="PRO_5016055041" description="Secreted protein" evidence="1">
    <location>
        <begin position="26"/>
        <end position="78"/>
    </location>
</feature>
<keyword evidence="1" id="KW-0732">Signal</keyword>
<keyword evidence="3" id="KW-1185">Reference proteome</keyword>
<dbReference type="EMBL" id="KZ825172">
    <property type="protein sequence ID" value="PYI16268.1"/>
    <property type="molecule type" value="Genomic_DNA"/>
</dbReference>
<reference evidence="2 3" key="1">
    <citation type="submission" date="2018-02" db="EMBL/GenBank/DDBJ databases">
        <title>The genomes of Aspergillus section Nigri reveals drivers in fungal speciation.</title>
        <authorList>
            <consortium name="DOE Joint Genome Institute"/>
            <person name="Vesth T.C."/>
            <person name="Nybo J."/>
            <person name="Theobald S."/>
            <person name="Brandl J."/>
            <person name="Frisvad J.C."/>
            <person name="Nielsen K.F."/>
            <person name="Lyhne E.K."/>
            <person name="Kogle M.E."/>
            <person name="Kuo A."/>
            <person name="Riley R."/>
            <person name="Clum A."/>
            <person name="Nolan M."/>
            <person name="Lipzen A."/>
            <person name="Salamov A."/>
            <person name="Henrissat B."/>
            <person name="Wiebenga A."/>
            <person name="De vries R.P."/>
            <person name="Grigoriev I.V."/>
            <person name="Mortensen U.H."/>
            <person name="Andersen M.R."/>
            <person name="Baker S.E."/>
        </authorList>
    </citation>
    <scope>NUCLEOTIDE SEQUENCE [LARGE SCALE GENOMIC DNA]</scope>
    <source>
        <strain evidence="2 3">CBS 115571</strain>
    </source>
</reference>
<feature type="signal peptide" evidence="1">
    <location>
        <begin position="1"/>
        <end position="25"/>
    </location>
</feature>
<name>A0A2V5GXW9_ASPV1</name>
<proteinExistence type="predicted"/>
<evidence type="ECO:0000313" key="2">
    <source>
        <dbReference type="EMBL" id="PYI16268.1"/>
    </source>
</evidence>
<evidence type="ECO:0008006" key="4">
    <source>
        <dbReference type="Google" id="ProtNLM"/>
    </source>
</evidence>
<sequence>MSQGPGNHKAQILVGLIYLVSLVRAQHTLSLATDRLELMLGPCLSRLESILISSLPKSPADRQGLILNVGPLEVQYTA</sequence>
<dbReference type="Proteomes" id="UP000249829">
    <property type="component" value="Unassembled WGS sequence"/>
</dbReference>
<evidence type="ECO:0000313" key="3">
    <source>
        <dbReference type="Proteomes" id="UP000249829"/>
    </source>
</evidence>
<organism evidence="2 3">
    <name type="scientific">Aspergillus violaceofuscus (strain CBS 115571)</name>
    <dbReference type="NCBI Taxonomy" id="1450538"/>
    <lineage>
        <taxon>Eukaryota</taxon>
        <taxon>Fungi</taxon>
        <taxon>Dikarya</taxon>
        <taxon>Ascomycota</taxon>
        <taxon>Pezizomycotina</taxon>
        <taxon>Eurotiomycetes</taxon>
        <taxon>Eurotiomycetidae</taxon>
        <taxon>Eurotiales</taxon>
        <taxon>Aspergillaceae</taxon>
        <taxon>Aspergillus</taxon>
    </lineage>
</organism>
<accession>A0A2V5GXW9</accession>
<dbReference type="AlphaFoldDB" id="A0A2V5GXW9"/>
<evidence type="ECO:0000256" key="1">
    <source>
        <dbReference type="SAM" id="SignalP"/>
    </source>
</evidence>
<protein>
    <recommendedName>
        <fullName evidence="4">Secreted protein</fullName>
    </recommendedName>
</protein>
<gene>
    <name evidence="2" type="ORF">BO99DRAFT_405270</name>
</gene>